<dbReference type="Pfam" id="PF03928">
    <property type="entry name" value="HbpS-like"/>
    <property type="match status" value="1"/>
</dbReference>
<comment type="caution">
    <text evidence="1">The sequence shown here is derived from an EMBL/GenBank/DDBJ whole genome shotgun (WGS) entry which is preliminary data.</text>
</comment>
<dbReference type="SUPFAM" id="SSF143744">
    <property type="entry name" value="GlcG-like"/>
    <property type="match status" value="1"/>
</dbReference>
<dbReference type="Proteomes" id="UP001168620">
    <property type="component" value="Unassembled WGS sequence"/>
</dbReference>
<evidence type="ECO:0000313" key="1">
    <source>
        <dbReference type="EMBL" id="MDN4172381.1"/>
    </source>
</evidence>
<accession>A0ABT8FCG6</accession>
<gene>
    <name evidence="1" type="ORF">QWY28_05460</name>
</gene>
<dbReference type="EMBL" id="JAUHJQ010000001">
    <property type="protein sequence ID" value="MDN4172381.1"/>
    <property type="molecule type" value="Genomic_DNA"/>
</dbReference>
<dbReference type="Gene3D" id="3.30.450.150">
    <property type="entry name" value="Haem-degrading domain"/>
    <property type="match status" value="1"/>
</dbReference>
<reference evidence="1" key="1">
    <citation type="submission" date="2023-06" db="EMBL/GenBank/DDBJ databases">
        <title>Draft genome sequence of Nocardioides sp. SOB77.</title>
        <authorList>
            <person name="Zhang G."/>
        </authorList>
    </citation>
    <scope>NUCLEOTIDE SEQUENCE</scope>
    <source>
        <strain evidence="1">SOB77</strain>
    </source>
</reference>
<keyword evidence="2" id="KW-1185">Reference proteome</keyword>
<protein>
    <submittedName>
        <fullName evidence="1">Heme-binding protein</fullName>
    </submittedName>
</protein>
<proteinExistence type="predicted"/>
<evidence type="ECO:0000313" key="2">
    <source>
        <dbReference type="Proteomes" id="UP001168620"/>
    </source>
</evidence>
<sequence>MKLSLDLARQIVRDVHAQATTLQLRPLTVVVLDGGGHVLVAERADGSPIGSFEIARGKAYGALALGMGSRRIMERAEAQPYFVTAAAAALAGRLIPVPGGILVRDGDGNAIGALGVSGDASDSDEAVGVAAISAVHLIPQPS</sequence>
<dbReference type="InterPro" id="IPR052517">
    <property type="entry name" value="GlcG_carb_metab_protein"/>
</dbReference>
<name>A0ABT8FCG6_9ACTN</name>
<dbReference type="PANTHER" id="PTHR34309:SF10">
    <property type="entry name" value="SLR1406 PROTEIN"/>
    <property type="match status" value="1"/>
</dbReference>
<dbReference type="PANTHER" id="PTHR34309">
    <property type="entry name" value="SLR1406 PROTEIN"/>
    <property type="match status" value="1"/>
</dbReference>
<organism evidence="1 2">
    <name type="scientific">Nocardioides oceani</name>
    <dbReference type="NCBI Taxonomy" id="3058369"/>
    <lineage>
        <taxon>Bacteria</taxon>
        <taxon>Bacillati</taxon>
        <taxon>Actinomycetota</taxon>
        <taxon>Actinomycetes</taxon>
        <taxon>Propionibacteriales</taxon>
        <taxon>Nocardioidaceae</taxon>
        <taxon>Nocardioides</taxon>
    </lineage>
</organism>
<dbReference type="RefSeq" id="WP_300951276.1">
    <property type="nucleotide sequence ID" value="NZ_JAUHJQ010000001.1"/>
</dbReference>
<dbReference type="InterPro" id="IPR005624">
    <property type="entry name" value="PduO/GlcC-like"/>
</dbReference>
<dbReference type="InterPro" id="IPR038084">
    <property type="entry name" value="PduO/GlcC-like_sf"/>
</dbReference>